<accession>A0A518HN46</accession>
<keyword evidence="3" id="KW-0804">Transcription</keyword>
<organism evidence="5 6">
    <name type="scientific">Stieleria neptunia</name>
    <dbReference type="NCBI Taxonomy" id="2527979"/>
    <lineage>
        <taxon>Bacteria</taxon>
        <taxon>Pseudomonadati</taxon>
        <taxon>Planctomycetota</taxon>
        <taxon>Planctomycetia</taxon>
        <taxon>Pirellulales</taxon>
        <taxon>Pirellulaceae</taxon>
        <taxon>Stieleria</taxon>
    </lineage>
</organism>
<evidence type="ECO:0000256" key="2">
    <source>
        <dbReference type="ARBA" id="ARBA00023082"/>
    </source>
</evidence>
<keyword evidence="2" id="KW-0731">Sigma factor</keyword>
<dbReference type="InterPro" id="IPR014284">
    <property type="entry name" value="RNA_pol_sigma-70_dom"/>
</dbReference>
<proteinExistence type="predicted"/>
<evidence type="ECO:0000256" key="1">
    <source>
        <dbReference type="ARBA" id="ARBA00023015"/>
    </source>
</evidence>
<dbReference type="GO" id="GO:0006352">
    <property type="term" value="P:DNA-templated transcription initiation"/>
    <property type="evidence" value="ECO:0007669"/>
    <property type="project" value="InterPro"/>
</dbReference>
<keyword evidence="1" id="KW-0805">Transcription regulation</keyword>
<dbReference type="KEGG" id="snep:Enr13x_20840"/>
<dbReference type="Proteomes" id="UP000319004">
    <property type="component" value="Chromosome"/>
</dbReference>
<evidence type="ECO:0000313" key="6">
    <source>
        <dbReference type="Proteomes" id="UP000319004"/>
    </source>
</evidence>
<dbReference type="EMBL" id="CP037423">
    <property type="protein sequence ID" value="QDV42239.1"/>
    <property type="molecule type" value="Genomic_DNA"/>
</dbReference>
<protein>
    <submittedName>
        <fullName evidence="5">ECF RNA polymerase sigma-E factor</fullName>
    </submittedName>
</protein>
<dbReference type="InterPro" id="IPR013325">
    <property type="entry name" value="RNA_pol_sigma_r2"/>
</dbReference>
<dbReference type="InterPro" id="IPR039425">
    <property type="entry name" value="RNA_pol_sigma-70-like"/>
</dbReference>
<dbReference type="GO" id="GO:0016987">
    <property type="term" value="F:sigma factor activity"/>
    <property type="evidence" value="ECO:0007669"/>
    <property type="project" value="UniProtKB-KW"/>
</dbReference>
<dbReference type="PANTHER" id="PTHR43133">
    <property type="entry name" value="RNA POLYMERASE ECF-TYPE SIGMA FACTO"/>
    <property type="match status" value="1"/>
</dbReference>
<dbReference type="PANTHER" id="PTHR43133:SF51">
    <property type="entry name" value="RNA POLYMERASE SIGMA FACTOR"/>
    <property type="match status" value="1"/>
</dbReference>
<evidence type="ECO:0000259" key="4">
    <source>
        <dbReference type="Pfam" id="PF04542"/>
    </source>
</evidence>
<dbReference type="RefSeq" id="WP_145385905.1">
    <property type="nucleotide sequence ID" value="NZ_CP037423.1"/>
</dbReference>
<dbReference type="OrthoDB" id="9795666at2"/>
<dbReference type="Pfam" id="PF04542">
    <property type="entry name" value="Sigma70_r2"/>
    <property type="match status" value="1"/>
</dbReference>
<evidence type="ECO:0000313" key="5">
    <source>
        <dbReference type="EMBL" id="QDV42239.1"/>
    </source>
</evidence>
<gene>
    <name evidence="5" type="primary">rpoE_3</name>
    <name evidence="5" type="ORF">Enr13x_20840</name>
</gene>
<reference evidence="5 6" key="1">
    <citation type="submission" date="2019-03" db="EMBL/GenBank/DDBJ databases">
        <title>Deep-cultivation of Planctomycetes and their phenomic and genomic characterization uncovers novel biology.</title>
        <authorList>
            <person name="Wiegand S."/>
            <person name="Jogler M."/>
            <person name="Boedeker C."/>
            <person name="Pinto D."/>
            <person name="Vollmers J."/>
            <person name="Rivas-Marin E."/>
            <person name="Kohn T."/>
            <person name="Peeters S.H."/>
            <person name="Heuer A."/>
            <person name="Rast P."/>
            <person name="Oberbeckmann S."/>
            <person name="Bunk B."/>
            <person name="Jeske O."/>
            <person name="Meyerdierks A."/>
            <person name="Storesund J.E."/>
            <person name="Kallscheuer N."/>
            <person name="Luecker S."/>
            <person name="Lage O.M."/>
            <person name="Pohl T."/>
            <person name="Merkel B.J."/>
            <person name="Hornburger P."/>
            <person name="Mueller R.-W."/>
            <person name="Bruemmer F."/>
            <person name="Labrenz M."/>
            <person name="Spormann A.M."/>
            <person name="Op den Camp H."/>
            <person name="Overmann J."/>
            <person name="Amann R."/>
            <person name="Jetten M.S.M."/>
            <person name="Mascher T."/>
            <person name="Medema M.H."/>
            <person name="Devos D.P."/>
            <person name="Kaster A.-K."/>
            <person name="Ovreas L."/>
            <person name="Rohde M."/>
            <person name="Galperin M.Y."/>
            <person name="Jogler C."/>
        </authorList>
    </citation>
    <scope>NUCLEOTIDE SEQUENCE [LARGE SCALE GENOMIC DNA]</scope>
    <source>
        <strain evidence="5 6">Enr13</strain>
    </source>
</reference>
<dbReference type="AlphaFoldDB" id="A0A518HN46"/>
<dbReference type="NCBIfam" id="TIGR02937">
    <property type="entry name" value="sigma70-ECF"/>
    <property type="match status" value="1"/>
</dbReference>
<keyword evidence="6" id="KW-1185">Reference proteome</keyword>
<dbReference type="Gene3D" id="1.10.1740.10">
    <property type="match status" value="1"/>
</dbReference>
<feature type="domain" description="RNA polymerase sigma-70 region 2" evidence="4">
    <location>
        <begin position="73"/>
        <end position="131"/>
    </location>
</feature>
<dbReference type="InterPro" id="IPR007627">
    <property type="entry name" value="RNA_pol_sigma70_r2"/>
</dbReference>
<dbReference type="SUPFAM" id="SSF88946">
    <property type="entry name" value="Sigma2 domain of RNA polymerase sigma factors"/>
    <property type="match status" value="1"/>
</dbReference>
<sequence>MLFLAVVVNANRFYHSEDWFVVQQTSLEQLAPQPNVIEQLSGKESPETLVSRCRKGDRRAFDRLQQVSDAQLRRYLEKKSGARGSVDIDDVMQETWIKVLNNLNAFTHGSFMAWLYTVAWRTFLDAQKKRRPVQVSDDTLFEHYLRVDLPKHSDGAALDALESCVNSLDAGKVQFVKLLLAGMKADAIAIKLGLTNQQIYKRKHTLKAELFDCIMRRLNSE</sequence>
<name>A0A518HN46_9BACT</name>
<evidence type="ECO:0000256" key="3">
    <source>
        <dbReference type="ARBA" id="ARBA00023163"/>
    </source>
</evidence>